<dbReference type="EMBL" id="BGPR01142876">
    <property type="protein sequence ID" value="GBN71305.1"/>
    <property type="molecule type" value="Genomic_DNA"/>
</dbReference>
<gene>
    <name evidence="1" type="ORF">AVEN_114923_1</name>
    <name evidence="2" type="ORF">AVEN_270629_1</name>
</gene>
<comment type="caution">
    <text evidence="2">The sequence shown here is derived from an EMBL/GenBank/DDBJ whole genome shotgun (WGS) entry which is preliminary data.</text>
</comment>
<accession>A0A4Y2R9B6</accession>
<sequence>MATVQQKAHLTRLCFHESKSIVTVQISYWLEYRNWRSPTNLFPKNIINDIWGTEPFLVVQFEPQSQSISLRRFETLPAELHKAYPTPMVHGWQVEKGMPIARSRWFSFLQQRNPSWRNGWINVTS</sequence>
<dbReference type="AlphaFoldDB" id="A0A4Y2R9B6"/>
<name>A0A4Y2R9B6_ARAVE</name>
<protein>
    <submittedName>
        <fullName evidence="2">Uncharacterized protein</fullName>
    </submittedName>
</protein>
<evidence type="ECO:0000313" key="2">
    <source>
        <dbReference type="EMBL" id="GBN72050.1"/>
    </source>
</evidence>
<proteinExistence type="predicted"/>
<evidence type="ECO:0000313" key="1">
    <source>
        <dbReference type="EMBL" id="GBN71305.1"/>
    </source>
</evidence>
<organism evidence="2 3">
    <name type="scientific">Araneus ventricosus</name>
    <name type="common">Orbweaver spider</name>
    <name type="synonym">Epeira ventricosa</name>
    <dbReference type="NCBI Taxonomy" id="182803"/>
    <lineage>
        <taxon>Eukaryota</taxon>
        <taxon>Metazoa</taxon>
        <taxon>Ecdysozoa</taxon>
        <taxon>Arthropoda</taxon>
        <taxon>Chelicerata</taxon>
        <taxon>Arachnida</taxon>
        <taxon>Araneae</taxon>
        <taxon>Araneomorphae</taxon>
        <taxon>Entelegynae</taxon>
        <taxon>Araneoidea</taxon>
        <taxon>Araneidae</taxon>
        <taxon>Araneus</taxon>
    </lineage>
</organism>
<dbReference type="EMBL" id="BGPR01143286">
    <property type="protein sequence ID" value="GBN72050.1"/>
    <property type="molecule type" value="Genomic_DNA"/>
</dbReference>
<evidence type="ECO:0000313" key="3">
    <source>
        <dbReference type="Proteomes" id="UP000499080"/>
    </source>
</evidence>
<keyword evidence="3" id="KW-1185">Reference proteome</keyword>
<reference evidence="2 3" key="1">
    <citation type="journal article" date="2019" name="Sci. Rep.">
        <title>Orb-weaving spider Araneus ventricosus genome elucidates the spidroin gene catalogue.</title>
        <authorList>
            <person name="Kono N."/>
            <person name="Nakamura H."/>
            <person name="Ohtoshi R."/>
            <person name="Moran D.A.P."/>
            <person name="Shinohara A."/>
            <person name="Yoshida Y."/>
            <person name="Fujiwara M."/>
            <person name="Mori M."/>
            <person name="Tomita M."/>
            <person name="Arakawa K."/>
        </authorList>
    </citation>
    <scope>NUCLEOTIDE SEQUENCE [LARGE SCALE GENOMIC DNA]</scope>
</reference>
<dbReference type="Proteomes" id="UP000499080">
    <property type="component" value="Unassembled WGS sequence"/>
</dbReference>